<dbReference type="EMBL" id="JAUSUD010000004">
    <property type="protein sequence ID" value="MDQ0230196.1"/>
    <property type="molecule type" value="Genomic_DNA"/>
</dbReference>
<accession>A0ABT9ZEC7</accession>
<sequence>MKVKVLTVVALVSLISIVYHIYTGKVNQVQVTIGESNKFTDEEINEAVVAVKKKFHAFQGCTLTELWYSEEESNERVIDYLNYGTETPNEIKEDNIIVLLSNFDVNSSGGDGSFEPNSTQTKWQWILIRDSATDKWRVEDWGY</sequence>
<evidence type="ECO:0000259" key="1">
    <source>
        <dbReference type="Pfam" id="PF16111"/>
    </source>
</evidence>
<dbReference type="InterPro" id="IPR032256">
    <property type="entry name" value="DUF4829"/>
</dbReference>
<evidence type="ECO:0000313" key="3">
    <source>
        <dbReference type="Proteomes" id="UP001234495"/>
    </source>
</evidence>
<gene>
    <name evidence="2" type="ORF">J2S19_001448</name>
</gene>
<proteinExistence type="predicted"/>
<comment type="caution">
    <text evidence="2">The sequence shown here is derived from an EMBL/GenBank/DDBJ whole genome shotgun (WGS) entry which is preliminary data.</text>
</comment>
<protein>
    <recommendedName>
        <fullName evidence="1">DUF4829 domain-containing protein</fullName>
    </recommendedName>
</protein>
<feature type="domain" description="DUF4829" evidence="1">
    <location>
        <begin position="58"/>
        <end position="142"/>
    </location>
</feature>
<reference evidence="2 3" key="1">
    <citation type="submission" date="2023-07" db="EMBL/GenBank/DDBJ databases">
        <title>Genomic Encyclopedia of Type Strains, Phase IV (KMG-IV): sequencing the most valuable type-strain genomes for metagenomic binning, comparative biology and taxonomic classification.</title>
        <authorList>
            <person name="Goeker M."/>
        </authorList>
    </citation>
    <scope>NUCLEOTIDE SEQUENCE [LARGE SCALE GENOMIC DNA]</scope>
    <source>
        <strain evidence="2 3">DSM 29005</strain>
    </source>
</reference>
<organism evidence="2 3">
    <name type="scientific">Metabacillus malikii</name>
    <dbReference type="NCBI Taxonomy" id="1504265"/>
    <lineage>
        <taxon>Bacteria</taxon>
        <taxon>Bacillati</taxon>
        <taxon>Bacillota</taxon>
        <taxon>Bacilli</taxon>
        <taxon>Bacillales</taxon>
        <taxon>Bacillaceae</taxon>
        <taxon>Metabacillus</taxon>
    </lineage>
</organism>
<name>A0ABT9ZEC7_9BACI</name>
<keyword evidence="3" id="KW-1185">Reference proteome</keyword>
<dbReference type="RefSeq" id="WP_307339120.1">
    <property type="nucleotide sequence ID" value="NZ_JAUSUD010000004.1"/>
</dbReference>
<evidence type="ECO:0000313" key="2">
    <source>
        <dbReference type="EMBL" id="MDQ0230196.1"/>
    </source>
</evidence>
<dbReference type="Pfam" id="PF16111">
    <property type="entry name" value="DUF4829"/>
    <property type="match status" value="1"/>
</dbReference>
<dbReference type="Proteomes" id="UP001234495">
    <property type="component" value="Unassembled WGS sequence"/>
</dbReference>